<reference evidence="2" key="2">
    <citation type="submission" date="2020-11" db="EMBL/GenBank/DDBJ databases">
        <authorList>
            <person name="McCartney M.A."/>
            <person name="Auch B."/>
            <person name="Kono T."/>
            <person name="Mallez S."/>
            <person name="Becker A."/>
            <person name="Gohl D.M."/>
            <person name="Silverstein K.A.T."/>
            <person name="Koren S."/>
            <person name="Bechman K.B."/>
            <person name="Herman A."/>
            <person name="Abrahante J.E."/>
            <person name="Garbe J."/>
        </authorList>
    </citation>
    <scope>NUCLEOTIDE SEQUENCE</scope>
    <source>
        <strain evidence="2">Duluth1</strain>
        <tissue evidence="2">Whole animal</tissue>
    </source>
</reference>
<dbReference type="EMBL" id="JAIWYP010000010">
    <property type="protein sequence ID" value="KAH3749508.1"/>
    <property type="molecule type" value="Genomic_DNA"/>
</dbReference>
<sequence length="127" mass="14374">MALISESVKNLSVDIRQLSNKIQVIHAELNKFKRSQEASNRFVEGSYSEKLHEIRDVSKKLNADLDELENSALKELYEITTSLQTSLKQDIDNCSQLKDALQQLSEAGQGLCDKSKKDIEFIASRKC</sequence>
<keyword evidence="3" id="KW-1185">Reference proteome</keyword>
<evidence type="ECO:0000313" key="3">
    <source>
        <dbReference type="Proteomes" id="UP000828390"/>
    </source>
</evidence>
<protein>
    <submittedName>
        <fullName evidence="2">Uncharacterized protein</fullName>
    </submittedName>
</protein>
<reference evidence="2" key="1">
    <citation type="journal article" date="2019" name="bioRxiv">
        <title>The Genome of the Zebra Mussel, Dreissena polymorpha: A Resource for Invasive Species Research.</title>
        <authorList>
            <person name="McCartney M.A."/>
            <person name="Auch B."/>
            <person name="Kono T."/>
            <person name="Mallez S."/>
            <person name="Zhang Y."/>
            <person name="Obille A."/>
            <person name="Becker A."/>
            <person name="Abrahante J.E."/>
            <person name="Garbe J."/>
            <person name="Badalamenti J.P."/>
            <person name="Herman A."/>
            <person name="Mangelson H."/>
            <person name="Liachko I."/>
            <person name="Sullivan S."/>
            <person name="Sone E.D."/>
            <person name="Koren S."/>
            <person name="Silverstein K.A.T."/>
            <person name="Beckman K.B."/>
            <person name="Gohl D.M."/>
        </authorList>
    </citation>
    <scope>NUCLEOTIDE SEQUENCE</scope>
    <source>
        <strain evidence="2">Duluth1</strain>
        <tissue evidence="2">Whole animal</tissue>
    </source>
</reference>
<keyword evidence="1" id="KW-0175">Coiled coil</keyword>
<comment type="caution">
    <text evidence="2">The sequence shown here is derived from an EMBL/GenBank/DDBJ whole genome shotgun (WGS) entry which is preliminary data.</text>
</comment>
<dbReference type="AlphaFoldDB" id="A0A9D4DIF4"/>
<dbReference type="Proteomes" id="UP000828390">
    <property type="component" value="Unassembled WGS sequence"/>
</dbReference>
<accession>A0A9D4DIF4</accession>
<feature type="coiled-coil region" evidence="1">
    <location>
        <begin position="8"/>
        <end position="107"/>
    </location>
</feature>
<proteinExistence type="predicted"/>
<gene>
    <name evidence="2" type="ORF">DPMN_184006</name>
</gene>
<evidence type="ECO:0000256" key="1">
    <source>
        <dbReference type="SAM" id="Coils"/>
    </source>
</evidence>
<evidence type="ECO:0000313" key="2">
    <source>
        <dbReference type="EMBL" id="KAH3749508.1"/>
    </source>
</evidence>
<name>A0A9D4DIF4_DREPO</name>
<organism evidence="2 3">
    <name type="scientific">Dreissena polymorpha</name>
    <name type="common">Zebra mussel</name>
    <name type="synonym">Mytilus polymorpha</name>
    <dbReference type="NCBI Taxonomy" id="45954"/>
    <lineage>
        <taxon>Eukaryota</taxon>
        <taxon>Metazoa</taxon>
        <taxon>Spiralia</taxon>
        <taxon>Lophotrochozoa</taxon>
        <taxon>Mollusca</taxon>
        <taxon>Bivalvia</taxon>
        <taxon>Autobranchia</taxon>
        <taxon>Heteroconchia</taxon>
        <taxon>Euheterodonta</taxon>
        <taxon>Imparidentia</taxon>
        <taxon>Neoheterodontei</taxon>
        <taxon>Myida</taxon>
        <taxon>Dreissenoidea</taxon>
        <taxon>Dreissenidae</taxon>
        <taxon>Dreissena</taxon>
    </lineage>
</organism>